<dbReference type="EMBL" id="JACHJL010000002">
    <property type="protein sequence ID" value="MBB5934142.1"/>
    <property type="molecule type" value="Genomic_DNA"/>
</dbReference>
<evidence type="ECO:0000313" key="3">
    <source>
        <dbReference type="Proteomes" id="UP000588098"/>
    </source>
</evidence>
<evidence type="ECO:0000313" key="2">
    <source>
        <dbReference type="EMBL" id="MBB5934142.1"/>
    </source>
</evidence>
<comment type="caution">
    <text evidence="2">The sequence shown here is derived from an EMBL/GenBank/DDBJ whole genome shotgun (WGS) entry which is preliminary data.</text>
</comment>
<dbReference type="AlphaFoldDB" id="A0A7W9UX18"/>
<proteinExistence type="predicted"/>
<organism evidence="2 3">
    <name type="scientific">Streptomyces zagrosensis</name>
    <dbReference type="NCBI Taxonomy" id="1042984"/>
    <lineage>
        <taxon>Bacteria</taxon>
        <taxon>Bacillati</taxon>
        <taxon>Actinomycetota</taxon>
        <taxon>Actinomycetes</taxon>
        <taxon>Kitasatosporales</taxon>
        <taxon>Streptomycetaceae</taxon>
        <taxon>Streptomyces</taxon>
    </lineage>
</organism>
<keyword evidence="3" id="KW-1185">Reference proteome</keyword>
<name>A0A7W9UX18_9ACTN</name>
<protein>
    <submittedName>
        <fullName evidence="2">Uncharacterized protein</fullName>
    </submittedName>
</protein>
<dbReference type="Proteomes" id="UP000588098">
    <property type="component" value="Unassembled WGS sequence"/>
</dbReference>
<sequence>MRQLISVCCFVVSRRRSGRSSAPLDRWSGGALDSYPDGHSVRTSVGKGLSKDWPEQSDVLS</sequence>
<reference evidence="2 3" key="1">
    <citation type="submission" date="2020-08" db="EMBL/GenBank/DDBJ databases">
        <title>Genomic Encyclopedia of Type Strains, Phase III (KMG-III): the genomes of soil and plant-associated and newly described type strains.</title>
        <authorList>
            <person name="Whitman W."/>
        </authorList>
    </citation>
    <scope>NUCLEOTIDE SEQUENCE [LARGE SCALE GENOMIC DNA]</scope>
    <source>
        <strain evidence="2 3">CECT 8305</strain>
    </source>
</reference>
<feature type="region of interest" description="Disordered" evidence="1">
    <location>
        <begin position="15"/>
        <end position="61"/>
    </location>
</feature>
<accession>A0A7W9UX18</accession>
<evidence type="ECO:0000256" key="1">
    <source>
        <dbReference type="SAM" id="MobiDB-lite"/>
    </source>
</evidence>
<gene>
    <name evidence="2" type="ORF">FHS42_001168</name>
</gene>